<dbReference type="Gene3D" id="3.90.75.20">
    <property type="match status" value="1"/>
</dbReference>
<dbReference type="InterPro" id="IPR003615">
    <property type="entry name" value="HNH_nuc"/>
</dbReference>
<proteinExistence type="predicted"/>
<organism evidence="2 3">
    <name type="scientific">Weissella fermenti</name>
    <dbReference type="NCBI Taxonomy" id="2987699"/>
    <lineage>
        <taxon>Bacteria</taxon>
        <taxon>Bacillati</taxon>
        <taxon>Bacillota</taxon>
        <taxon>Bacilli</taxon>
        <taxon>Lactobacillales</taxon>
        <taxon>Lactobacillaceae</taxon>
        <taxon>Weissella</taxon>
    </lineage>
</organism>
<dbReference type="InterPro" id="IPR044925">
    <property type="entry name" value="His-Me_finger_sf"/>
</dbReference>
<dbReference type="RefSeq" id="WP_264330338.1">
    <property type="nucleotide sequence ID" value="NZ_JAOZFC020000003.1"/>
</dbReference>
<name>A0ABT6D8F5_9LACO</name>
<dbReference type="GO" id="GO:0004519">
    <property type="term" value="F:endonuclease activity"/>
    <property type="evidence" value="ECO:0007669"/>
    <property type="project" value="UniProtKB-KW"/>
</dbReference>
<comment type="caution">
    <text evidence="2">The sequence shown here is derived from an EMBL/GenBank/DDBJ whole genome shotgun (WGS) entry which is preliminary data.</text>
</comment>
<protein>
    <submittedName>
        <fullName evidence="2">HNH endonuclease signature motif containing protein</fullName>
    </submittedName>
</protein>
<sequence>MTRITGPYEYKGKTYKTQRDLTDDYNVNLANFSWRLRHGRSVTEAMNDLLNPTDTSISYNGQIFASQSALAKYVGVKPNSLSNCLKVASSTEEAVEHLLAKQRPTDVYTTKLIDVLPGEEFVKVEFLPSGQPVKTHQGQIFVSNMGRVAKRKLDGIMYLRTLRIVHPNGKSYYEMSLSYLDEQGELKHQTVLVHRVVYQAFFKLQAYPKTGYVVHHIDGDSLNNRLDNLTLTDQKYNSIEPIAFARRLVTDYKKLGYPKSAILRFI</sequence>
<feature type="non-terminal residue" evidence="2">
    <location>
        <position position="266"/>
    </location>
</feature>
<keyword evidence="3" id="KW-1185">Reference proteome</keyword>
<dbReference type="Pfam" id="PF13392">
    <property type="entry name" value="HNH_3"/>
    <property type="match status" value="1"/>
</dbReference>
<dbReference type="Proteomes" id="UP001146336">
    <property type="component" value="Unassembled WGS sequence"/>
</dbReference>
<evidence type="ECO:0000313" key="2">
    <source>
        <dbReference type="EMBL" id="MDF9300810.1"/>
    </source>
</evidence>
<reference evidence="2" key="1">
    <citation type="submission" date="2023-03" db="EMBL/GenBank/DDBJ databases">
        <title>Comparative genomics of Weissella fermenti BK2, and weissella type species.</title>
        <authorList>
            <person name="Lee J.K."/>
            <person name="Baek J.H."/>
            <person name="Kim J.M."/>
            <person name="Choi D.G."/>
            <person name="Jeon C.O."/>
        </authorList>
    </citation>
    <scope>NUCLEOTIDE SEQUENCE</scope>
    <source>
        <strain evidence="2">BK2</strain>
    </source>
</reference>
<evidence type="ECO:0000259" key="1">
    <source>
        <dbReference type="Pfam" id="PF13392"/>
    </source>
</evidence>
<keyword evidence="2" id="KW-0378">Hydrolase</keyword>
<accession>A0ABT6D8F5</accession>
<keyword evidence="2" id="KW-0540">Nuclease</keyword>
<gene>
    <name evidence="2" type="ORF">OIT47_011110</name>
</gene>
<dbReference type="SUPFAM" id="SSF54060">
    <property type="entry name" value="His-Me finger endonucleases"/>
    <property type="match status" value="1"/>
</dbReference>
<keyword evidence="2" id="KW-0255">Endonuclease</keyword>
<feature type="domain" description="HNH nuclease" evidence="1">
    <location>
        <begin position="192"/>
        <end position="237"/>
    </location>
</feature>
<dbReference type="CDD" id="cd00085">
    <property type="entry name" value="HNHc"/>
    <property type="match status" value="1"/>
</dbReference>
<dbReference type="EMBL" id="JAOZFC020000003">
    <property type="protein sequence ID" value="MDF9300810.1"/>
    <property type="molecule type" value="Genomic_DNA"/>
</dbReference>
<evidence type="ECO:0000313" key="3">
    <source>
        <dbReference type="Proteomes" id="UP001146336"/>
    </source>
</evidence>